<dbReference type="RefSeq" id="WP_126692301.1">
    <property type="nucleotide sequence ID" value="NZ_RXOF01000003.1"/>
</dbReference>
<keyword evidence="2" id="KW-1185">Reference proteome</keyword>
<dbReference type="Proteomes" id="UP000282184">
    <property type="component" value="Unassembled WGS sequence"/>
</dbReference>
<comment type="caution">
    <text evidence="1">The sequence shown here is derived from an EMBL/GenBank/DDBJ whole genome shotgun (WGS) entry which is preliminary data.</text>
</comment>
<dbReference type="OrthoDB" id="2087346at2"/>
<gene>
    <name evidence="1" type="ORF">EJV47_06275</name>
</gene>
<accession>A0A3S0HAL4</accession>
<reference evidence="1 2" key="1">
    <citation type="submission" date="2018-12" db="EMBL/GenBank/DDBJ databases">
        <title>Hymenobacter gummosus sp. nov., isolated from a spring.</title>
        <authorList>
            <person name="Nie L."/>
        </authorList>
    </citation>
    <scope>NUCLEOTIDE SEQUENCE [LARGE SCALE GENOMIC DNA]</scope>
    <source>
        <strain evidence="1 2">KCTC 52166</strain>
    </source>
</reference>
<name>A0A3S0HAL4_9BACT</name>
<protein>
    <submittedName>
        <fullName evidence="1">Uncharacterized protein</fullName>
    </submittedName>
</protein>
<evidence type="ECO:0000313" key="2">
    <source>
        <dbReference type="Proteomes" id="UP000282184"/>
    </source>
</evidence>
<proteinExistence type="predicted"/>
<dbReference type="AlphaFoldDB" id="A0A3S0HAL4"/>
<organism evidence="1 2">
    <name type="scientific">Hymenobacter gummosus</name>
    <dbReference type="NCBI Taxonomy" id="1776032"/>
    <lineage>
        <taxon>Bacteria</taxon>
        <taxon>Pseudomonadati</taxon>
        <taxon>Bacteroidota</taxon>
        <taxon>Cytophagia</taxon>
        <taxon>Cytophagales</taxon>
        <taxon>Hymenobacteraceae</taxon>
        <taxon>Hymenobacter</taxon>
    </lineage>
</organism>
<sequence>MNTITAGRHQTRYAAEPHLHLFIDGQPLDGLLHQYYPDDNFRGLVPTLLSWLDRPQERAVVWARARLHSLRRVKLPLLMCPDDLDLSCTVIAAEVIVEDDLVHWPRLGWDATTSHDPVDSCREVTWLPRIPAFAFDRREYQRCLDAFAAALAE</sequence>
<dbReference type="EMBL" id="RXOF01000003">
    <property type="protein sequence ID" value="RTQ51408.1"/>
    <property type="molecule type" value="Genomic_DNA"/>
</dbReference>
<evidence type="ECO:0000313" key="1">
    <source>
        <dbReference type="EMBL" id="RTQ51408.1"/>
    </source>
</evidence>